<dbReference type="InterPro" id="IPR054612">
    <property type="entry name" value="Phage_capsid-like_C"/>
</dbReference>
<evidence type="ECO:0000313" key="4">
    <source>
        <dbReference type="EMBL" id="APC50261.1"/>
    </source>
</evidence>
<feature type="region of interest" description="Disordered" evidence="2">
    <location>
        <begin position="20"/>
        <end position="112"/>
    </location>
</feature>
<proteinExistence type="predicted"/>
<name>A0AAC9NN60_VIRHA</name>
<dbReference type="NCBIfam" id="TIGR01554">
    <property type="entry name" value="major_cap_HK97"/>
    <property type="match status" value="1"/>
</dbReference>
<feature type="compositionally biased region" description="Acidic residues" evidence="2">
    <location>
        <begin position="62"/>
        <end position="81"/>
    </location>
</feature>
<feature type="compositionally biased region" description="Basic and acidic residues" evidence="2">
    <location>
        <begin position="20"/>
        <end position="61"/>
    </location>
</feature>
<dbReference type="EMBL" id="CP017962">
    <property type="protein sequence ID" value="APC50261.1"/>
    <property type="molecule type" value="Genomic_DNA"/>
</dbReference>
<dbReference type="Proteomes" id="UP000182945">
    <property type="component" value="Chromosome"/>
</dbReference>
<evidence type="ECO:0000259" key="3">
    <source>
        <dbReference type="Pfam" id="PF05065"/>
    </source>
</evidence>
<evidence type="ECO:0000256" key="2">
    <source>
        <dbReference type="SAM" id="MobiDB-lite"/>
    </source>
</evidence>
<organism evidence="4 5">
    <name type="scientific">Virgibacillus halodenitrificans</name>
    <name type="common">Bacillus halodenitrificans</name>
    <dbReference type="NCBI Taxonomy" id="1482"/>
    <lineage>
        <taxon>Bacteria</taxon>
        <taxon>Bacillati</taxon>
        <taxon>Bacillota</taxon>
        <taxon>Bacilli</taxon>
        <taxon>Bacillales</taxon>
        <taxon>Bacillaceae</taxon>
        <taxon>Virgibacillus</taxon>
    </lineage>
</organism>
<feature type="compositionally biased region" description="Basic and acidic residues" evidence="2">
    <location>
        <begin position="82"/>
        <end position="95"/>
    </location>
</feature>
<reference evidence="4 5" key="1">
    <citation type="submission" date="2016-11" db="EMBL/GenBank/DDBJ databases">
        <title>Complete genome sequencing of Virgibacillus halodenitrificans PDB-F2.</title>
        <authorList>
            <person name="Sun Z."/>
            <person name="Zhou Y."/>
            <person name="Li H."/>
        </authorList>
    </citation>
    <scope>NUCLEOTIDE SEQUENCE [LARGE SCALE GENOMIC DNA]</scope>
    <source>
        <strain evidence="4 5">PDB-F2</strain>
    </source>
</reference>
<dbReference type="AlphaFoldDB" id="A0AAC9NN60"/>
<feature type="domain" description="Phage capsid-like C-terminal" evidence="3">
    <location>
        <begin position="142"/>
        <end position="419"/>
    </location>
</feature>
<accession>A0AAC9NN60</accession>
<evidence type="ECO:0000256" key="1">
    <source>
        <dbReference type="ARBA" id="ARBA00004328"/>
    </source>
</evidence>
<evidence type="ECO:0000313" key="5">
    <source>
        <dbReference type="Proteomes" id="UP000182945"/>
    </source>
</evidence>
<gene>
    <name evidence="4" type="ORF">BME96_12505</name>
</gene>
<dbReference type="InterPro" id="IPR024455">
    <property type="entry name" value="Phage_capsid"/>
</dbReference>
<dbReference type="SUPFAM" id="SSF56563">
    <property type="entry name" value="Major capsid protein gp5"/>
    <property type="match status" value="1"/>
</dbReference>
<dbReference type="KEGG" id="vhl:BME96_12505"/>
<comment type="subcellular location">
    <subcellularLocation>
        <location evidence="1">Virion</location>
    </subcellularLocation>
</comment>
<sequence length="438" mass="50039">MQFFGKKDNRLKEIEDRLEEIRGMMDDDEKRGDAKFSDLEKEVRDLKEEKSELEARQRMLDDQEEERDDDEEQRDEEDDKDIEERKEELTDEQREALGGNLSGKGNSAEKREKEVRKAFGRFVAGQITETEARELGIVTGNGAITVPKQIAKEVISYAQENNPLRKYGTPHRTKTTQGFPILVKKANAQGHKDERTTSNPMPETSIEFDEIELEPTEFDALATVTKKLLKRSDIAVEEIVIEELKKAYVRKESQYFFRGDEVNNLNPGSLAKKAVAFTIPDGERPDLKVGQQVYDALVDFKNSVIASVRKRSMFMINDAALTLIEKMKTTDGFPIFKPFEQARDGFDGKILGFNTVVTEFADKSDVDTDTPMIYFGDFKTFHYQDVMGSMEVNRLVELYAKSNLVGLQIYNIVDGQLIYSPLEPTMYKYEVVPNTPAP</sequence>
<dbReference type="Pfam" id="PF05065">
    <property type="entry name" value="Phage_capsid"/>
    <property type="match status" value="1"/>
</dbReference>
<protein>
    <recommendedName>
        <fullName evidence="3">Phage capsid-like C-terminal domain-containing protein</fullName>
    </recommendedName>
</protein>